<keyword evidence="7" id="KW-1185">Reference proteome</keyword>
<proteinExistence type="predicted"/>
<evidence type="ECO:0000313" key="7">
    <source>
        <dbReference type="Proteomes" id="UP000313645"/>
    </source>
</evidence>
<dbReference type="InterPro" id="IPR001789">
    <property type="entry name" value="Sig_transdc_resp-reg_receiver"/>
</dbReference>
<dbReference type="InterPro" id="IPR011006">
    <property type="entry name" value="CheY-like_superfamily"/>
</dbReference>
<feature type="modified residue" description="4-aspartylphosphate" evidence="2">
    <location>
        <position position="55"/>
    </location>
</feature>
<dbReference type="EMBL" id="SJDL01000047">
    <property type="protein sequence ID" value="TBW48624.1"/>
    <property type="molecule type" value="Genomic_DNA"/>
</dbReference>
<feature type="transmembrane region" description="Helical" evidence="4">
    <location>
        <begin position="350"/>
        <end position="373"/>
    </location>
</feature>
<evidence type="ECO:0000259" key="5">
    <source>
        <dbReference type="PROSITE" id="PS50110"/>
    </source>
</evidence>
<dbReference type="Pfam" id="PF00072">
    <property type="entry name" value="Response_reg"/>
    <property type="match status" value="1"/>
</dbReference>
<dbReference type="Proteomes" id="UP000313645">
    <property type="component" value="Unassembled WGS sequence"/>
</dbReference>
<dbReference type="SUPFAM" id="SSF52172">
    <property type="entry name" value="CheY-like"/>
    <property type="match status" value="1"/>
</dbReference>
<evidence type="ECO:0000256" key="2">
    <source>
        <dbReference type="PROSITE-ProRule" id="PRU00169"/>
    </source>
</evidence>
<keyword evidence="1 2" id="KW-0597">Phosphoprotein</keyword>
<keyword evidence="4" id="KW-1133">Transmembrane helix</keyword>
<comment type="caution">
    <text evidence="6">The sequence shown here is derived from an EMBL/GenBank/DDBJ whole genome shotgun (WGS) entry which is preliminary data.</text>
</comment>
<dbReference type="PANTHER" id="PTHR44591:SF3">
    <property type="entry name" value="RESPONSE REGULATORY DOMAIN-CONTAINING PROTEIN"/>
    <property type="match status" value="1"/>
</dbReference>
<reference evidence="6 7" key="1">
    <citation type="submission" date="2019-02" db="EMBL/GenBank/DDBJ databases">
        <title>Marinobacter halodurans sp. nov., a marine bacterium isolated from sea tidal flat.</title>
        <authorList>
            <person name="Yoo Y."/>
            <person name="Lee D.W."/>
            <person name="Kim B.S."/>
            <person name="Kim J.-J."/>
        </authorList>
    </citation>
    <scope>NUCLEOTIDE SEQUENCE [LARGE SCALE GENOMIC DNA]</scope>
    <source>
        <strain evidence="6 7">YJ-S3-2</strain>
    </source>
</reference>
<gene>
    <name evidence="6" type="ORF">EZI54_21045</name>
</gene>
<dbReference type="PANTHER" id="PTHR44591">
    <property type="entry name" value="STRESS RESPONSE REGULATOR PROTEIN 1"/>
    <property type="match status" value="1"/>
</dbReference>
<organism evidence="6 7">
    <name type="scientific">Marinobacter halodurans</name>
    <dbReference type="NCBI Taxonomy" id="2528979"/>
    <lineage>
        <taxon>Bacteria</taxon>
        <taxon>Pseudomonadati</taxon>
        <taxon>Pseudomonadota</taxon>
        <taxon>Gammaproteobacteria</taxon>
        <taxon>Pseudomonadales</taxon>
        <taxon>Marinobacteraceae</taxon>
        <taxon>Marinobacter</taxon>
    </lineage>
</organism>
<dbReference type="CDD" id="cd00156">
    <property type="entry name" value="REC"/>
    <property type="match status" value="1"/>
</dbReference>
<keyword evidence="4" id="KW-0472">Membrane</keyword>
<evidence type="ECO:0000256" key="3">
    <source>
        <dbReference type="SAM" id="MobiDB-lite"/>
    </source>
</evidence>
<name>A0ABY1ZH43_9GAMM</name>
<keyword evidence="4" id="KW-0812">Transmembrane</keyword>
<accession>A0ABY1ZH43</accession>
<feature type="region of interest" description="Disordered" evidence="3">
    <location>
        <begin position="125"/>
        <end position="184"/>
    </location>
</feature>
<evidence type="ECO:0000256" key="1">
    <source>
        <dbReference type="ARBA" id="ARBA00022553"/>
    </source>
</evidence>
<dbReference type="Gene3D" id="3.40.50.2300">
    <property type="match status" value="1"/>
</dbReference>
<dbReference type="RefSeq" id="WP_131483862.1">
    <property type="nucleotide sequence ID" value="NZ_SJDL01000047.1"/>
</dbReference>
<evidence type="ECO:0000313" key="6">
    <source>
        <dbReference type="EMBL" id="TBW48624.1"/>
    </source>
</evidence>
<evidence type="ECO:0000256" key="4">
    <source>
        <dbReference type="SAM" id="Phobius"/>
    </source>
</evidence>
<sequence>MAIKNALLVDDSKVARFALSKLLENREMQVNMAGSAEEALDFLNSDSRPDVIFMDHLMPGMNGVEATKAIKGNPDTADIPIIMCTSKKSSTFMEEARNFGVYNILTKPPQHDGLNALLDQLASDVTNNTLPQPPAPGSMDDRNLDIDDDPLELPDNASLELSPKEESGPGSTDEPPRAVNGGSQVVPLTSDLIEQIARSAVKTHINNRLHELLSSLFDEQHDHIKRVLDDDERRKNDALTQQLSALREEFDARIQGLKDEIAAEVNLSLARELADLKSSIQSSGGFTADHMAELKDHITSVQTIDTEFWQTLQSEAIQQAHDISRETAEDIAQRTIDLYVRQQRSTTSRVYTIGLAVSLGIFTVGIAWLSGLFGAF</sequence>
<dbReference type="InterPro" id="IPR050595">
    <property type="entry name" value="Bact_response_regulator"/>
</dbReference>
<feature type="domain" description="Response regulatory" evidence="5">
    <location>
        <begin position="5"/>
        <end position="122"/>
    </location>
</feature>
<dbReference type="PROSITE" id="PS50110">
    <property type="entry name" value="RESPONSE_REGULATORY"/>
    <property type="match status" value="1"/>
</dbReference>
<dbReference type="SMART" id="SM00448">
    <property type="entry name" value="REC"/>
    <property type="match status" value="1"/>
</dbReference>
<protein>
    <submittedName>
        <fullName evidence="6">Response regulator</fullName>
    </submittedName>
</protein>